<dbReference type="Proteomes" id="UP000295536">
    <property type="component" value="Unassembled WGS sequence"/>
</dbReference>
<dbReference type="RefSeq" id="WP_409786018.1">
    <property type="nucleotide sequence ID" value="NZ_JBKBMZ010000048.1"/>
</dbReference>
<reference evidence="2 4" key="1">
    <citation type="submission" date="2019-03" db="EMBL/GenBank/DDBJ databases">
        <title>Genomic Encyclopedia of Type Strains, Phase IV (KMG-IV): sequencing the most valuable type-strain genomes for metagenomic binning, comparative biology and taxonomic classification.</title>
        <authorList>
            <person name="Goeker M."/>
        </authorList>
    </citation>
    <scope>NUCLEOTIDE SEQUENCE [LARGE SCALE GENOMIC DNA]</scope>
    <source>
        <strain evidence="2 4">DSM 12034</strain>
    </source>
</reference>
<evidence type="ECO:0000313" key="4">
    <source>
        <dbReference type="Proteomes" id="UP000295536"/>
    </source>
</evidence>
<dbReference type="AlphaFoldDB" id="A0A4R3LDH4"/>
<evidence type="ECO:0000256" key="1">
    <source>
        <dbReference type="SAM" id="MobiDB-lite"/>
    </source>
</evidence>
<evidence type="ECO:0000313" key="5">
    <source>
        <dbReference type="Proteomes" id="UP000315577"/>
    </source>
</evidence>
<dbReference type="InterPro" id="IPR009057">
    <property type="entry name" value="Homeodomain-like_sf"/>
</dbReference>
<proteinExistence type="predicted"/>
<gene>
    <name evidence="2" type="ORF">EDC36_10921</name>
    <name evidence="3" type="ORF">Tigna_01355</name>
</gene>
<comment type="caution">
    <text evidence="2">The sequence shown here is derived from an EMBL/GenBank/DDBJ whole genome shotgun (WGS) entry which is preliminary data.</text>
</comment>
<organism evidence="2 4">
    <name type="scientific">Tepidimonas ignava</name>
    <dbReference type="NCBI Taxonomy" id="114249"/>
    <lineage>
        <taxon>Bacteria</taxon>
        <taxon>Pseudomonadati</taxon>
        <taxon>Pseudomonadota</taxon>
        <taxon>Betaproteobacteria</taxon>
        <taxon>Burkholderiales</taxon>
        <taxon>Tepidimonas</taxon>
    </lineage>
</organism>
<dbReference type="SUPFAM" id="SSF46689">
    <property type="entry name" value="Homeodomain-like"/>
    <property type="match status" value="1"/>
</dbReference>
<feature type="compositionally biased region" description="Low complexity" evidence="1">
    <location>
        <begin position="196"/>
        <end position="205"/>
    </location>
</feature>
<feature type="region of interest" description="Disordered" evidence="1">
    <location>
        <begin position="156"/>
        <end position="175"/>
    </location>
</feature>
<feature type="region of interest" description="Disordered" evidence="1">
    <location>
        <begin position="196"/>
        <end position="240"/>
    </location>
</feature>
<evidence type="ECO:0000313" key="3">
    <source>
        <dbReference type="EMBL" id="TSE22187.1"/>
    </source>
</evidence>
<accession>A0A4R3LDH4</accession>
<dbReference type="EMBL" id="VJNC01000007">
    <property type="protein sequence ID" value="TSE22187.1"/>
    <property type="molecule type" value="Genomic_DNA"/>
</dbReference>
<sequence length="240" mass="26858">MRVQHIGYRIRGFYRVAALGHLWDMTPKDAQQRLNILHFWDKHELAATMDAFGVSRRTLFRWRALLRAAGGNPAVLAAKSCTPKRARTSKIDPRLVAEIRRLRGLHPNLGKDKLRVLLAPWCAQHAIALPSSSTIGRIMARAPDKMRHAPARIDRLGRPKPLRRPTKTRKPKGLQAAPMTLWAADTIERVRDRLAAPSSPSLTPSRPSPLPWPCPAKAPATRPLLPKPSSRAWAPTLATR</sequence>
<keyword evidence="2" id="KW-0238">DNA-binding</keyword>
<feature type="compositionally biased region" description="Pro residues" evidence="1">
    <location>
        <begin position="206"/>
        <end position="216"/>
    </location>
</feature>
<keyword evidence="2" id="KW-0371">Homeobox</keyword>
<dbReference type="Proteomes" id="UP000315577">
    <property type="component" value="Unassembled WGS sequence"/>
</dbReference>
<name>A0A4R3LDH4_9BURK</name>
<evidence type="ECO:0000313" key="2">
    <source>
        <dbReference type="EMBL" id="TCS97420.1"/>
    </source>
</evidence>
<dbReference type="EMBL" id="SMAH01000009">
    <property type="protein sequence ID" value="TCS97420.1"/>
    <property type="molecule type" value="Genomic_DNA"/>
</dbReference>
<feature type="compositionally biased region" description="Basic residues" evidence="1">
    <location>
        <begin position="158"/>
        <end position="172"/>
    </location>
</feature>
<protein>
    <submittedName>
        <fullName evidence="2">Homeodomain-like domain-containing protein</fullName>
    </submittedName>
</protein>
<keyword evidence="5" id="KW-1185">Reference proteome</keyword>
<reference evidence="3 5" key="2">
    <citation type="submission" date="2019-07" db="EMBL/GenBank/DDBJ databases">
        <title>Tepidimonas ignava SPS-1037 draft genome.</title>
        <authorList>
            <person name="Da Costa M.S."/>
            <person name="Froufe H.J.C."/>
            <person name="Egas C."/>
            <person name="Albuquerque L."/>
        </authorList>
    </citation>
    <scope>NUCLEOTIDE SEQUENCE [LARGE SCALE GENOMIC DNA]</scope>
    <source>
        <strain evidence="3 5">SPS-1037</strain>
    </source>
</reference>
<dbReference type="GO" id="GO:0003677">
    <property type="term" value="F:DNA binding"/>
    <property type="evidence" value="ECO:0007669"/>
    <property type="project" value="UniProtKB-KW"/>
</dbReference>